<dbReference type="PANTHER" id="PTHR43289">
    <property type="entry name" value="MITOGEN-ACTIVATED PROTEIN KINASE KINASE KINASE 20-RELATED"/>
    <property type="match status" value="1"/>
</dbReference>
<dbReference type="CDD" id="cd14014">
    <property type="entry name" value="STKc_PknB_like"/>
    <property type="match status" value="1"/>
</dbReference>
<dbReference type="InterPro" id="IPR000719">
    <property type="entry name" value="Prot_kinase_dom"/>
</dbReference>
<evidence type="ECO:0000256" key="3">
    <source>
        <dbReference type="ARBA" id="ARBA00022679"/>
    </source>
</evidence>
<protein>
    <recommendedName>
        <fullName evidence="1">non-specific serine/threonine protein kinase</fullName>
        <ecNumber evidence="1">2.7.11.1</ecNumber>
    </recommendedName>
</protein>
<keyword evidence="9" id="KW-0812">Transmembrane</keyword>
<dbReference type="InterPro" id="IPR008271">
    <property type="entry name" value="Ser/Thr_kinase_AS"/>
</dbReference>
<feature type="binding site" evidence="7">
    <location>
        <position position="36"/>
    </location>
    <ligand>
        <name>ATP</name>
        <dbReference type="ChEBI" id="CHEBI:30616"/>
    </ligand>
</feature>
<keyword evidence="9" id="KW-0472">Membrane</keyword>
<dbReference type="EC" id="2.7.11.1" evidence="1"/>
<keyword evidence="6 7" id="KW-0067">ATP-binding</keyword>
<dbReference type="Pfam" id="PF00069">
    <property type="entry name" value="Pkinase"/>
    <property type="match status" value="1"/>
</dbReference>
<organism evidence="11 12">
    <name type="scientific">Plantactinospora siamensis</name>
    <dbReference type="NCBI Taxonomy" id="555372"/>
    <lineage>
        <taxon>Bacteria</taxon>
        <taxon>Bacillati</taxon>
        <taxon>Actinomycetota</taxon>
        <taxon>Actinomycetes</taxon>
        <taxon>Micromonosporales</taxon>
        <taxon>Micromonosporaceae</taxon>
        <taxon>Plantactinospora</taxon>
    </lineage>
</organism>
<accession>A0ABV6NQE9</accession>
<comment type="caution">
    <text evidence="11">The sequence shown here is derived from an EMBL/GenBank/DDBJ whole genome shotgun (WGS) entry which is preliminary data.</text>
</comment>
<dbReference type="PANTHER" id="PTHR43289:SF6">
    <property type="entry name" value="SERINE_THREONINE-PROTEIN KINASE NEKL-3"/>
    <property type="match status" value="1"/>
</dbReference>
<dbReference type="Gene3D" id="1.10.510.10">
    <property type="entry name" value="Transferase(Phosphotransferase) domain 1"/>
    <property type="match status" value="1"/>
</dbReference>
<evidence type="ECO:0000256" key="7">
    <source>
        <dbReference type="PROSITE-ProRule" id="PRU10141"/>
    </source>
</evidence>
<gene>
    <name evidence="11" type="ORF">ACFFHU_01830</name>
</gene>
<dbReference type="SUPFAM" id="SSF56112">
    <property type="entry name" value="Protein kinase-like (PK-like)"/>
    <property type="match status" value="1"/>
</dbReference>
<feature type="compositionally biased region" description="Polar residues" evidence="8">
    <location>
        <begin position="366"/>
        <end position="378"/>
    </location>
</feature>
<feature type="compositionally biased region" description="Pro residues" evidence="8">
    <location>
        <begin position="395"/>
        <end position="414"/>
    </location>
</feature>
<evidence type="ECO:0000256" key="8">
    <source>
        <dbReference type="SAM" id="MobiDB-lite"/>
    </source>
</evidence>
<dbReference type="InterPro" id="IPR011009">
    <property type="entry name" value="Kinase-like_dom_sf"/>
</dbReference>
<keyword evidence="9" id="KW-1133">Transmembrane helix</keyword>
<feature type="transmembrane region" description="Helical" evidence="9">
    <location>
        <begin position="335"/>
        <end position="358"/>
    </location>
</feature>
<evidence type="ECO:0000313" key="12">
    <source>
        <dbReference type="Proteomes" id="UP001589894"/>
    </source>
</evidence>
<dbReference type="SMART" id="SM00220">
    <property type="entry name" value="S_TKc"/>
    <property type="match status" value="1"/>
</dbReference>
<dbReference type="PROSITE" id="PS00108">
    <property type="entry name" value="PROTEIN_KINASE_ST"/>
    <property type="match status" value="1"/>
</dbReference>
<dbReference type="GO" id="GO:0004674">
    <property type="term" value="F:protein serine/threonine kinase activity"/>
    <property type="evidence" value="ECO:0007669"/>
    <property type="project" value="UniProtKB-EC"/>
</dbReference>
<evidence type="ECO:0000256" key="9">
    <source>
        <dbReference type="SAM" id="Phobius"/>
    </source>
</evidence>
<keyword evidence="4 7" id="KW-0547">Nucleotide-binding</keyword>
<evidence type="ECO:0000259" key="10">
    <source>
        <dbReference type="PROSITE" id="PS50011"/>
    </source>
</evidence>
<evidence type="ECO:0000256" key="1">
    <source>
        <dbReference type="ARBA" id="ARBA00012513"/>
    </source>
</evidence>
<feature type="domain" description="Protein kinase" evidence="10">
    <location>
        <begin position="7"/>
        <end position="265"/>
    </location>
</feature>
<dbReference type="PROSITE" id="PS50011">
    <property type="entry name" value="PROTEIN_KINASE_DOM"/>
    <property type="match status" value="1"/>
</dbReference>
<keyword evidence="3 11" id="KW-0808">Transferase</keyword>
<evidence type="ECO:0000313" key="11">
    <source>
        <dbReference type="EMBL" id="MFC0562914.1"/>
    </source>
</evidence>
<dbReference type="RefSeq" id="WP_377334986.1">
    <property type="nucleotide sequence ID" value="NZ_JBHLUE010000002.1"/>
</dbReference>
<keyword evidence="12" id="KW-1185">Reference proteome</keyword>
<evidence type="ECO:0000256" key="6">
    <source>
        <dbReference type="ARBA" id="ARBA00022840"/>
    </source>
</evidence>
<dbReference type="InterPro" id="IPR017441">
    <property type="entry name" value="Protein_kinase_ATP_BS"/>
</dbReference>
<proteinExistence type="predicted"/>
<sequence length="579" mass="60830">MLIGERYRLLRLVGQGGMGRVWLARDEVLHRDVAVKEVALPDWLGGEEQDRLVARTLREARLTARLNHPNVVSVHDVVSVDSTPWIVMEYVPSRSLQDVLEAGPVSPRRAAQIGLAVLDALTAAHRAGVVHRDVKPGNVLMADDGRIMLTDFGLATLDDGRDGITRSGMIMGSPEYVAPERAAEGASTAATDLWSLGATLHAAVEGKSPYARSTAMATLTALATKPPDPAPHAGPLAPVLAGLLRRDPARRLTATEIERLLNSALDTTAVDDEPTVADWSGVGARLAALVRTEVKSGPEWAALSAAAEPGPPPGRARTEVIPAAGGEPGRHSRRWWWVTVTAAALAVVLAAVGTALALNRDRDGSPTVSASDAAGTSTPDPDRPGDGGGPGGRGGPPPGGAGIPPPPFPCIGPPRPDKVVIAGSPAPVGESYPPPDGWTWYTGPGGFRLTVPVGWVYFQDEGVSCFQDPRSVRSLSVDPATPAQLAADDPVGLLRGEERRGVNGGVLPKYHRVRLGRQDGRAEWDCQWTAPDGERMRSLRTVTAAGDRAYTLGWVGSDAEWAGDAAGLAAVRASFRPAP</sequence>
<dbReference type="Proteomes" id="UP001589894">
    <property type="component" value="Unassembled WGS sequence"/>
</dbReference>
<name>A0ABV6NQE9_9ACTN</name>
<reference evidence="11 12" key="1">
    <citation type="submission" date="2024-09" db="EMBL/GenBank/DDBJ databases">
        <authorList>
            <person name="Sun Q."/>
            <person name="Mori K."/>
        </authorList>
    </citation>
    <scope>NUCLEOTIDE SEQUENCE [LARGE SCALE GENOMIC DNA]</scope>
    <source>
        <strain evidence="11 12">TBRC 2205</strain>
    </source>
</reference>
<dbReference type="PROSITE" id="PS00107">
    <property type="entry name" value="PROTEIN_KINASE_ATP"/>
    <property type="match status" value="1"/>
</dbReference>
<evidence type="ECO:0000256" key="5">
    <source>
        <dbReference type="ARBA" id="ARBA00022777"/>
    </source>
</evidence>
<dbReference type="Gene3D" id="3.30.200.20">
    <property type="entry name" value="Phosphorylase Kinase, domain 1"/>
    <property type="match status" value="1"/>
</dbReference>
<evidence type="ECO:0000256" key="2">
    <source>
        <dbReference type="ARBA" id="ARBA00022527"/>
    </source>
</evidence>
<dbReference type="EMBL" id="JBHLUE010000002">
    <property type="protein sequence ID" value="MFC0562914.1"/>
    <property type="molecule type" value="Genomic_DNA"/>
</dbReference>
<feature type="region of interest" description="Disordered" evidence="8">
    <location>
        <begin position="304"/>
        <end position="330"/>
    </location>
</feature>
<keyword evidence="5 11" id="KW-0418">Kinase</keyword>
<keyword evidence="2" id="KW-0723">Serine/threonine-protein kinase</keyword>
<evidence type="ECO:0000256" key="4">
    <source>
        <dbReference type="ARBA" id="ARBA00022741"/>
    </source>
</evidence>
<feature type="region of interest" description="Disordered" evidence="8">
    <location>
        <begin position="360"/>
        <end position="432"/>
    </location>
</feature>